<protein>
    <recommendedName>
        <fullName evidence="3">Leucine-binding protein domain-containing protein</fullName>
    </recommendedName>
</protein>
<dbReference type="InterPro" id="IPR028082">
    <property type="entry name" value="Peripla_BP_I"/>
</dbReference>
<dbReference type="EMBL" id="SMKA01000391">
    <property type="protein sequence ID" value="TDC14555.1"/>
    <property type="molecule type" value="Genomic_DNA"/>
</dbReference>
<name>A0A4R4NYB3_9ACTN</name>
<dbReference type="OrthoDB" id="9147078at2"/>
<dbReference type="SUPFAM" id="SSF53822">
    <property type="entry name" value="Periplasmic binding protein-like I"/>
    <property type="match status" value="1"/>
</dbReference>
<accession>A0A4R4NYB3</accession>
<proteinExistence type="predicted"/>
<keyword evidence="2" id="KW-1185">Reference proteome</keyword>
<dbReference type="Proteomes" id="UP000295075">
    <property type="component" value="Unassembled WGS sequence"/>
</dbReference>
<gene>
    <name evidence="1" type="ORF">E1261_42380</name>
</gene>
<evidence type="ECO:0000313" key="1">
    <source>
        <dbReference type="EMBL" id="TDC14555.1"/>
    </source>
</evidence>
<evidence type="ECO:0000313" key="2">
    <source>
        <dbReference type="Proteomes" id="UP000295075"/>
    </source>
</evidence>
<reference evidence="1 2" key="1">
    <citation type="submission" date="2019-03" db="EMBL/GenBank/DDBJ databases">
        <title>Draft genome sequences of novel Actinobacteria.</title>
        <authorList>
            <person name="Sahin N."/>
            <person name="Ay H."/>
            <person name="Saygin H."/>
        </authorList>
    </citation>
    <scope>NUCLEOTIDE SEQUENCE [LARGE SCALE GENOMIC DNA]</scope>
    <source>
        <strain evidence="1 2">JCM 30547</strain>
    </source>
</reference>
<dbReference type="AlphaFoldDB" id="A0A4R4NYB3"/>
<comment type="caution">
    <text evidence="1">The sequence shown here is derived from an EMBL/GenBank/DDBJ whole genome shotgun (WGS) entry which is preliminary data.</text>
</comment>
<evidence type="ECO:0008006" key="3">
    <source>
        <dbReference type="Google" id="ProtNLM"/>
    </source>
</evidence>
<sequence length="206" mass="21988">MQSRGWRVFAEYLLSVGHEQVAVVMQPSVYWAAGVEVLRKYLSVVVLSSVEPGPVCDELAECGATALLLLVGTPVPGVPIVEAVRRDARLAGVLVGAPAGQPEWVGLAGIPFLRYLPGELSPLGARVRAALGDDASFVAFEGYDAIAVLNELLRRDGDWSGVSVEGSRGEITLARSQGVWQWMWPAIQVAELDPANPAHARILHTG</sequence>
<organism evidence="1 2">
    <name type="scientific">Kribbella albertanoniae</name>
    <dbReference type="NCBI Taxonomy" id="1266829"/>
    <lineage>
        <taxon>Bacteria</taxon>
        <taxon>Bacillati</taxon>
        <taxon>Actinomycetota</taxon>
        <taxon>Actinomycetes</taxon>
        <taxon>Propionibacteriales</taxon>
        <taxon>Kribbellaceae</taxon>
        <taxon>Kribbella</taxon>
    </lineage>
</organism>